<feature type="transmembrane region" description="Helical" evidence="7">
    <location>
        <begin position="264"/>
        <end position="285"/>
    </location>
</feature>
<sequence length="586" mass="65740">MRGWDEGKGDRDESRRRLREALSQSKSDLSRSWKIYRRSLLAMLGLFMVLSVSLVAIFADDIAVEHPYRNLQDTEDKWSIDYEPRRADPFSEECDWHEQKITTNPNSPLFSEIVVAESDDKVGDDNRYYRDTLTVIQLIKLEDSLGYDLNLSLLSIDPSNSSLLVLSPELYGNTSLYAGVWVTYEFDNEAMHHWWLPDGHDVCIFGTNDQGHDLFSKVVYGSRVSLKIGITVATLTVIIGTIVGSISGYFGGRVDEVIMRICDVFFAIPGLILAMAFVAAMNQITSLTIPLWLGILFPIFVLAAFSNTYLNSNVPDDDQISEQAMSLLMRYRGVLLALVAFFFFAGWVPGASWPDFFGFSESTSWRAFTSLGMIAVLGAIILADRRFFLNTSFEGGLGRIRDSFDWTNPWRYLTFRTLAVFVSLALLFSFSGGEGEEIVLIKDFDRLWKVQAALIFTGWPGYARLIRGQVLYVKEMTFVEAARSVGARPGRIMFRHILPNAWAPLLVAFTLDIGGTILSASGLSFLGLGADAYTAEWGLMISESRRYFLLSPHLMLYPGLAIAVTVLGFNLLGDGIRDVVDPKNRR</sequence>
<dbReference type="Pfam" id="PF00528">
    <property type="entry name" value="BPD_transp_1"/>
    <property type="match status" value="2"/>
</dbReference>
<dbReference type="PANTHER" id="PTHR43386:SF1">
    <property type="entry name" value="D,D-DIPEPTIDE TRANSPORT SYSTEM PERMEASE PROTEIN DDPC-RELATED"/>
    <property type="match status" value="1"/>
</dbReference>
<dbReference type="GO" id="GO:0055085">
    <property type="term" value="P:transmembrane transport"/>
    <property type="evidence" value="ECO:0007669"/>
    <property type="project" value="InterPro"/>
</dbReference>
<proteinExistence type="inferred from homology"/>
<evidence type="ECO:0000256" key="5">
    <source>
        <dbReference type="ARBA" id="ARBA00022989"/>
    </source>
</evidence>
<evidence type="ECO:0000256" key="7">
    <source>
        <dbReference type="RuleBase" id="RU363032"/>
    </source>
</evidence>
<keyword evidence="3" id="KW-1003">Cell membrane</keyword>
<evidence type="ECO:0000313" key="9">
    <source>
        <dbReference type="EMBL" id="AIF00558.1"/>
    </source>
</evidence>
<protein>
    <submittedName>
        <fullName evidence="9">Oligopeptide ABC transporter permease (ABC.PE.P1)</fullName>
    </submittedName>
</protein>
<dbReference type="PANTHER" id="PTHR43386">
    <property type="entry name" value="OLIGOPEPTIDE TRANSPORT SYSTEM PERMEASE PROTEIN APPC"/>
    <property type="match status" value="1"/>
</dbReference>
<feature type="transmembrane region" description="Helical" evidence="7">
    <location>
        <begin position="228"/>
        <end position="252"/>
    </location>
</feature>
<organism evidence="9">
    <name type="scientific">uncultured marine group II/III euryarchaeote KM3_135_H05</name>
    <dbReference type="NCBI Taxonomy" id="1457866"/>
    <lineage>
        <taxon>Archaea</taxon>
        <taxon>Methanobacteriati</taxon>
        <taxon>Methanobacteriota</taxon>
        <taxon>environmental samples</taxon>
    </lineage>
</organism>
<feature type="transmembrane region" description="Helical" evidence="7">
    <location>
        <begin position="291"/>
        <end position="310"/>
    </location>
</feature>
<comment type="similarity">
    <text evidence="7">Belongs to the binding-protein-dependent transport system permease family.</text>
</comment>
<feature type="transmembrane region" description="Helical" evidence="7">
    <location>
        <begin position="40"/>
        <end position="59"/>
    </location>
</feature>
<feature type="transmembrane region" description="Helical" evidence="7">
    <location>
        <begin position="501"/>
        <end position="526"/>
    </location>
</feature>
<feature type="transmembrane region" description="Helical" evidence="7">
    <location>
        <begin position="368"/>
        <end position="389"/>
    </location>
</feature>
<keyword evidence="6 7" id="KW-0472">Membrane</keyword>
<dbReference type="AlphaFoldDB" id="A0A075GFY3"/>
<accession>A0A075GFY3</accession>
<keyword evidence="2 7" id="KW-0813">Transport</keyword>
<feature type="transmembrane region" description="Helical" evidence="7">
    <location>
        <begin position="331"/>
        <end position="348"/>
    </location>
</feature>
<keyword evidence="4 7" id="KW-0812">Transmembrane</keyword>
<dbReference type="InterPro" id="IPR000515">
    <property type="entry name" value="MetI-like"/>
</dbReference>
<reference evidence="9" key="1">
    <citation type="journal article" date="2014" name="Genome Biol. Evol.">
        <title>Pangenome evidence for extensive interdomain horizontal transfer affecting lineage core and shell genes in uncultured planktonic thaumarchaeota and euryarchaeota.</title>
        <authorList>
            <person name="Deschamps P."/>
            <person name="Zivanovic Y."/>
            <person name="Moreira D."/>
            <person name="Rodriguez-Valera F."/>
            <person name="Lopez-Garcia P."/>
        </authorList>
    </citation>
    <scope>NUCLEOTIDE SEQUENCE</scope>
</reference>
<comment type="subcellular location">
    <subcellularLocation>
        <location evidence="1 7">Cell membrane</location>
        <topology evidence="1 7">Multi-pass membrane protein</topology>
    </subcellularLocation>
</comment>
<gene>
    <name evidence="9" type="primary">ABC.PE.P1</name>
</gene>
<dbReference type="PROSITE" id="PS50928">
    <property type="entry name" value="ABC_TM1"/>
    <property type="match status" value="1"/>
</dbReference>
<evidence type="ECO:0000256" key="3">
    <source>
        <dbReference type="ARBA" id="ARBA00022475"/>
    </source>
</evidence>
<evidence type="ECO:0000259" key="8">
    <source>
        <dbReference type="PROSITE" id="PS50928"/>
    </source>
</evidence>
<dbReference type="SUPFAM" id="SSF161098">
    <property type="entry name" value="MetI-like"/>
    <property type="match status" value="2"/>
</dbReference>
<keyword evidence="5 7" id="KW-1133">Transmembrane helix</keyword>
<feature type="transmembrane region" description="Helical" evidence="7">
    <location>
        <begin position="547"/>
        <end position="572"/>
    </location>
</feature>
<dbReference type="CDD" id="cd06261">
    <property type="entry name" value="TM_PBP2"/>
    <property type="match status" value="2"/>
</dbReference>
<dbReference type="Gene3D" id="1.10.3720.10">
    <property type="entry name" value="MetI-like"/>
    <property type="match status" value="2"/>
</dbReference>
<evidence type="ECO:0000256" key="4">
    <source>
        <dbReference type="ARBA" id="ARBA00022692"/>
    </source>
</evidence>
<dbReference type="InterPro" id="IPR035906">
    <property type="entry name" value="MetI-like_sf"/>
</dbReference>
<evidence type="ECO:0000256" key="2">
    <source>
        <dbReference type="ARBA" id="ARBA00022448"/>
    </source>
</evidence>
<dbReference type="GO" id="GO:0005886">
    <property type="term" value="C:plasma membrane"/>
    <property type="evidence" value="ECO:0007669"/>
    <property type="project" value="UniProtKB-SubCell"/>
</dbReference>
<name>A0A075GFY3_9EURY</name>
<evidence type="ECO:0000256" key="1">
    <source>
        <dbReference type="ARBA" id="ARBA00004651"/>
    </source>
</evidence>
<dbReference type="InterPro" id="IPR050366">
    <property type="entry name" value="BP-dependent_transpt_permease"/>
</dbReference>
<dbReference type="EMBL" id="KF900595">
    <property type="protein sequence ID" value="AIF00558.1"/>
    <property type="molecule type" value="Genomic_DNA"/>
</dbReference>
<evidence type="ECO:0000256" key="6">
    <source>
        <dbReference type="ARBA" id="ARBA00023136"/>
    </source>
</evidence>
<feature type="domain" description="ABC transmembrane type-1" evidence="8">
    <location>
        <begin position="226"/>
        <end position="573"/>
    </location>
</feature>